<dbReference type="RefSeq" id="YP_009041477.1">
    <property type="nucleotide sequence ID" value="NC_024300.1"/>
</dbReference>
<protein>
    <submittedName>
        <fullName evidence="1">Uncharacterized protein</fullName>
    </submittedName>
</protein>
<organism evidence="1 2">
    <name type="scientific">Fulmarus glacialis papillomavirus 1</name>
    <dbReference type="NCBI Taxonomy" id="1463817"/>
    <lineage>
        <taxon>Viruses</taxon>
        <taxon>Monodnaviria</taxon>
        <taxon>Shotokuvirae</taxon>
        <taxon>Cossaviricota</taxon>
        <taxon>Papovaviricetes</taxon>
        <taxon>Zurhausenvirales</taxon>
        <taxon>Papillomaviridae</taxon>
        <taxon>Firstpapillomavirinae</taxon>
        <taxon>Treiszetapapillomavirus</taxon>
        <taxon>Treiszetapapillomavirus 1</taxon>
    </lineage>
</organism>
<dbReference type="Proteomes" id="UP000161901">
    <property type="component" value="Segment"/>
</dbReference>
<evidence type="ECO:0000313" key="1">
    <source>
        <dbReference type="EMBL" id="AHV82125.1"/>
    </source>
</evidence>
<accession>A0A059TB37</accession>
<name>A0A059TB37_9PAPI</name>
<dbReference type="KEGG" id="vg:19593530"/>
<dbReference type="GeneID" id="19593530"/>
<keyword evidence="2" id="KW-1185">Reference proteome</keyword>
<reference evidence="1 2" key="1">
    <citation type="submission" date="2014-02" db="EMBL/GenBank/DDBJ databases">
        <title>Identification of a novel papillomavirus in a northern fulmar (Fulmarus glacialis) with viral production in cartilage.</title>
        <authorList>
            <person name="Gaynor A.M."/>
            <person name="Fish S."/>
            <person name="Duerr R."/>
            <person name="Dela Cruz F.N.Jr."/>
            <person name="Pesavento P.A."/>
        </authorList>
    </citation>
    <scope>NUCLEOTIDE SEQUENCE [LARGE SCALE GENOMIC DNA]</scope>
    <source>
        <strain evidence="1">1</strain>
    </source>
</reference>
<sequence length="99" mass="10980">MGHFAGGSHVFRSSSDIFGPKVSCLHAAYYTSSNYCEATQSYIVLRCTQASSSCIELLTPEVLDVNIRSGRYLFFYETFKRQSSFSIGTGHAHRHCSVA</sequence>
<evidence type="ECO:0000313" key="2">
    <source>
        <dbReference type="Proteomes" id="UP000161901"/>
    </source>
</evidence>
<proteinExistence type="predicted"/>
<dbReference type="EMBL" id="KJ452243">
    <property type="protein sequence ID" value="AHV82125.1"/>
    <property type="molecule type" value="Genomic_DNA"/>
</dbReference>